<comment type="similarity">
    <text evidence="1 6">Belongs to the PAPS reductase family. CysH subfamily.</text>
</comment>
<dbReference type="HAMAP" id="MF_00063">
    <property type="entry name" value="CysH"/>
    <property type="match status" value="1"/>
</dbReference>
<dbReference type="Gene3D" id="3.40.50.620">
    <property type="entry name" value="HUPs"/>
    <property type="match status" value="1"/>
</dbReference>
<keyword evidence="6" id="KW-0963">Cytoplasm</keyword>
<feature type="domain" description="Phosphoadenosine phosphosulphate reductase" evidence="8">
    <location>
        <begin position="41"/>
        <end position="215"/>
    </location>
</feature>
<dbReference type="EC" id="1.8.4.10" evidence="6"/>
<keyword evidence="5 6" id="KW-0411">Iron-sulfur</keyword>
<dbReference type="AlphaFoldDB" id="A0A0J6SBY4"/>
<dbReference type="Pfam" id="PF01507">
    <property type="entry name" value="PAPS_reduct"/>
    <property type="match status" value="1"/>
</dbReference>
<dbReference type="GO" id="GO:0070814">
    <property type="term" value="P:hydrogen sulfide biosynthetic process"/>
    <property type="evidence" value="ECO:0007669"/>
    <property type="project" value="UniProtKB-UniRule"/>
</dbReference>
<evidence type="ECO:0000259" key="8">
    <source>
        <dbReference type="Pfam" id="PF01507"/>
    </source>
</evidence>
<name>A0A0J6SBY4_9HYPH</name>
<keyword evidence="2 6" id="KW-0479">Metal-binding</keyword>
<dbReference type="InterPro" id="IPR014729">
    <property type="entry name" value="Rossmann-like_a/b/a_fold"/>
</dbReference>
<evidence type="ECO:0000256" key="2">
    <source>
        <dbReference type="ARBA" id="ARBA00022723"/>
    </source>
</evidence>
<dbReference type="SUPFAM" id="SSF52402">
    <property type="entry name" value="Adenine nucleotide alpha hydrolases-like"/>
    <property type="match status" value="1"/>
</dbReference>
<evidence type="ECO:0000256" key="5">
    <source>
        <dbReference type="ARBA" id="ARBA00023014"/>
    </source>
</evidence>
<dbReference type="GO" id="GO:0043866">
    <property type="term" value="F:adenylyl-sulfate reductase (thioredoxin) activity"/>
    <property type="evidence" value="ECO:0007669"/>
    <property type="project" value="UniProtKB-EC"/>
</dbReference>
<dbReference type="GO" id="GO:0005737">
    <property type="term" value="C:cytoplasm"/>
    <property type="evidence" value="ECO:0007669"/>
    <property type="project" value="UniProtKB-SubCell"/>
</dbReference>
<organism evidence="9 10">
    <name type="scientific">Methylobacterium tarhaniae</name>
    <dbReference type="NCBI Taxonomy" id="1187852"/>
    <lineage>
        <taxon>Bacteria</taxon>
        <taxon>Pseudomonadati</taxon>
        <taxon>Pseudomonadota</taxon>
        <taxon>Alphaproteobacteria</taxon>
        <taxon>Hyphomicrobiales</taxon>
        <taxon>Methylobacteriaceae</taxon>
        <taxon>Methylobacterium</taxon>
    </lineage>
</organism>
<dbReference type="PANTHER" id="PTHR46482:SF9">
    <property type="entry name" value="5'-ADENYLYLSULFATE REDUCTASE 1, CHLOROPLASTIC"/>
    <property type="match status" value="1"/>
</dbReference>
<protein>
    <recommendedName>
        <fullName evidence="6">Adenosine 5'-phosphosulfate reductase</fullName>
        <shortName evidence="6">APS reductase</shortName>
        <ecNumber evidence="6">1.8.4.10</ecNumber>
    </recommendedName>
    <alternativeName>
        <fullName evidence="6">5'-adenylylsulfate reductase</fullName>
    </alternativeName>
    <alternativeName>
        <fullName evidence="6">Thioredoxin-dependent 5'-adenylylsulfate reductase</fullName>
    </alternativeName>
</protein>
<gene>
    <name evidence="6" type="primary">cysH</name>
    <name evidence="9" type="ORF">VQ03_27735</name>
</gene>
<evidence type="ECO:0000256" key="7">
    <source>
        <dbReference type="SAM" id="MobiDB-lite"/>
    </source>
</evidence>
<keyword evidence="4 6" id="KW-0408">Iron</keyword>
<evidence type="ECO:0000256" key="4">
    <source>
        <dbReference type="ARBA" id="ARBA00023004"/>
    </source>
</evidence>
<comment type="function">
    <text evidence="6">Catalyzes the formation of sulfite from adenosine 5'-phosphosulfate (APS) using thioredoxin as an electron donor.</text>
</comment>
<dbReference type="GO" id="GO:0051539">
    <property type="term" value="F:4 iron, 4 sulfur cluster binding"/>
    <property type="evidence" value="ECO:0007669"/>
    <property type="project" value="UniProtKB-UniRule"/>
</dbReference>
<dbReference type="PATRIC" id="fig|1187852.3.peg.3738"/>
<dbReference type="NCBIfam" id="NF002537">
    <property type="entry name" value="PRK02090.1"/>
    <property type="match status" value="1"/>
</dbReference>
<evidence type="ECO:0000256" key="6">
    <source>
        <dbReference type="HAMAP-Rule" id="MF_00063"/>
    </source>
</evidence>
<evidence type="ECO:0000256" key="3">
    <source>
        <dbReference type="ARBA" id="ARBA00023002"/>
    </source>
</evidence>
<comment type="subcellular location">
    <subcellularLocation>
        <location evidence="6">Cytoplasm</location>
    </subcellularLocation>
</comment>
<feature type="binding site" evidence="6">
    <location>
        <position position="209"/>
    </location>
    <ligand>
        <name>[4Fe-4S] cluster</name>
        <dbReference type="ChEBI" id="CHEBI:49883"/>
    </ligand>
</feature>
<keyword evidence="3 6" id="KW-0560">Oxidoreductase</keyword>
<proteinExistence type="inferred from homology"/>
<dbReference type="GO" id="GO:0046872">
    <property type="term" value="F:metal ion binding"/>
    <property type="evidence" value="ECO:0007669"/>
    <property type="project" value="UniProtKB-KW"/>
</dbReference>
<comment type="caution">
    <text evidence="9">The sequence shown here is derived from an EMBL/GenBank/DDBJ whole genome shotgun (WGS) entry which is preliminary data.</text>
</comment>
<dbReference type="EMBL" id="LABZ01000255">
    <property type="protein sequence ID" value="KMO31159.1"/>
    <property type="molecule type" value="Genomic_DNA"/>
</dbReference>
<comment type="cofactor">
    <cofactor evidence="6">
        <name>[4Fe-4S] cluster</name>
        <dbReference type="ChEBI" id="CHEBI:49883"/>
    </cofactor>
    <text evidence="6">Binds 1 [4Fe-4S] cluster per subunit.</text>
</comment>
<feature type="active site" description="Nucleophile; cysteine thiosulfonate intermediate" evidence="6">
    <location>
        <position position="237"/>
    </location>
</feature>
<dbReference type="PANTHER" id="PTHR46482">
    <property type="entry name" value="5'-ADENYLYLSULFATE REDUCTASE 3, CHLOROPLASTIC"/>
    <property type="match status" value="1"/>
</dbReference>
<comment type="catalytic activity">
    <reaction evidence="6">
        <text>[thioredoxin]-disulfide + sulfite + AMP + 2 H(+) = adenosine 5'-phosphosulfate + [thioredoxin]-dithiol</text>
        <dbReference type="Rhea" id="RHEA:21976"/>
        <dbReference type="Rhea" id="RHEA-COMP:10698"/>
        <dbReference type="Rhea" id="RHEA-COMP:10700"/>
        <dbReference type="ChEBI" id="CHEBI:15378"/>
        <dbReference type="ChEBI" id="CHEBI:17359"/>
        <dbReference type="ChEBI" id="CHEBI:29950"/>
        <dbReference type="ChEBI" id="CHEBI:50058"/>
        <dbReference type="ChEBI" id="CHEBI:58243"/>
        <dbReference type="ChEBI" id="CHEBI:456215"/>
        <dbReference type="EC" id="1.8.4.10"/>
    </reaction>
</comment>
<evidence type="ECO:0000313" key="10">
    <source>
        <dbReference type="Proteomes" id="UP000036449"/>
    </source>
</evidence>
<comment type="pathway">
    <text evidence="6">Sulfur metabolism; hydrogen sulfide biosynthesis; sulfite from sulfate.</text>
</comment>
<feature type="region of interest" description="Disordered" evidence="7">
    <location>
        <begin position="240"/>
        <end position="287"/>
    </location>
</feature>
<evidence type="ECO:0000256" key="1">
    <source>
        <dbReference type="ARBA" id="ARBA00009732"/>
    </source>
</evidence>
<dbReference type="Proteomes" id="UP000036449">
    <property type="component" value="Unassembled WGS sequence"/>
</dbReference>
<dbReference type="GO" id="GO:0004604">
    <property type="term" value="F:phosphoadenylyl-sulfate reductase (thioredoxin) activity"/>
    <property type="evidence" value="ECO:0007669"/>
    <property type="project" value="UniProtKB-UniRule"/>
</dbReference>
<keyword evidence="10" id="KW-1185">Reference proteome</keyword>
<feature type="compositionally biased region" description="Low complexity" evidence="7">
    <location>
        <begin position="261"/>
        <end position="281"/>
    </location>
</feature>
<dbReference type="CDD" id="cd23945">
    <property type="entry name" value="PAPS_reductase"/>
    <property type="match status" value="1"/>
</dbReference>
<dbReference type="InterPro" id="IPR004511">
    <property type="entry name" value="PAPS/APS_Rdtase"/>
</dbReference>
<accession>A0A0J6SBY4</accession>
<evidence type="ECO:0000313" key="9">
    <source>
        <dbReference type="EMBL" id="KMO31159.1"/>
    </source>
</evidence>
<feature type="binding site" evidence="6">
    <location>
        <position position="127"/>
    </location>
    <ligand>
        <name>[4Fe-4S] cluster</name>
        <dbReference type="ChEBI" id="CHEBI:49883"/>
    </ligand>
</feature>
<sequence length="287" mass="30947">MTLPLDRAAQNALAEDLASRLRPLALPARLALIDATVDGRLVFTTSFGLEDQALTHALRMAKSRAEIVTLDTGRLFPETYDTWAETEAAYGFRIRAYAPEREAEENFVAESGINGFRHSVAARQACCGFRKVEPLGRALAGAAGWLTGLRAGQSANRAETPLAEADHARGLIKLNPIADWTREALAELIHQNYVPYNVLHDRGFPSIGCAPCTRAVKVGEPERAGRWWWEQAGKQECGLHVAGAPGSEIRPGQEPRPFEPASSSGTSSKASASKTSTSKTSNPELAA</sequence>
<dbReference type="InterPro" id="IPR002500">
    <property type="entry name" value="PAPS_reduct_dom"/>
</dbReference>
<dbReference type="RefSeq" id="WP_048454135.1">
    <property type="nucleotide sequence ID" value="NZ_JBNNPJ010000180.1"/>
</dbReference>
<dbReference type="GO" id="GO:0019379">
    <property type="term" value="P:sulfate assimilation, phosphoadenylyl sulfate reduction by phosphoadenylyl-sulfate reductase (thioredoxin)"/>
    <property type="evidence" value="ECO:0007669"/>
    <property type="project" value="UniProtKB-UniRule"/>
</dbReference>
<feature type="binding site" evidence="6">
    <location>
        <position position="212"/>
    </location>
    <ligand>
        <name>[4Fe-4S] cluster</name>
        <dbReference type="ChEBI" id="CHEBI:49883"/>
    </ligand>
</feature>
<feature type="binding site" evidence="6">
    <location>
        <position position="126"/>
    </location>
    <ligand>
        <name>[4Fe-4S] cluster</name>
        <dbReference type="ChEBI" id="CHEBI:49883"/>
    </ligand>
</feature>
<dbReference type="OrthoDB" id="9794018at2"/>
<dbReference type="PIRSF" id="PIRSF000857">
    <property type="entry name" value="PAPS_reductase"/>
    <property type="match status" value="1"/>
</dbReference>
<reference evidence="9 10" key="1">
    <citation type="submission" date="2015-03" db="EMBL/GenBank/DDBJ databases">
        <title>Genome sequencing of Methylobacterium tarhaniae DSM 25844.</title>
        <authorList>
            <person name="Chaudhry V."/>
            <person name="Patil P.B."/>
        </authorList>
    </citation>
    <scope>NUCLEOTIDE SEQUENCE [LARGE SCALE GENOMIC DNA]</scope>
    <source>
        <strain evidence="9 10">DSM 25844</strain>
    </source>
</reference>